<feature type="compositionally biased region" description="Basic and acidic residues" evidence="1">
    <location>
        <begin position="119"/>
        <end position="133"/>
    </location>
</feature>
<feature type="region of interest" description="Disordered" evidence="1">
    <location>
        <begin position="1"/>
        <end position="22"/>
    </location>
</feature>
<proteinExistence type="predicted"/>
<name>A0A2P5FU74_TREOI</name>
<dbReference type="Proteomes" id="UP000237000">
    <property type="component" value="Unassembled WGS sequence"/>
</dbReference>
<protein>
    <submittedName>
        <fullName evidence="2">Uncharacterized protein</fullName>
    </submittedName>
</protein>
<dbReference type="InParanoid" id="A0A2P5FU74"/>
<gene>
    <name evidence="2" type="ORF">TorRG33x02_030990</name>
</gene>
<accession>A0A2P5FU74</accession>
<sequence>MQNRFGFQRARPTGGDVQEPTGRIHQCLNVKRPIFPQNLPAIDAEFPNSQNSAAIRQRKPPEIPQNPPQIGLELEEMPQFLADRLADGEERPAGPGGGAEPEAARHGLVGGAVGQAVERGGEDVVGRDRRGRGGVEIGGEEPEEEGERGLGHAKGVGPEVISAGGEEAAEPAFQWRRRRGRRRRGRKREQGGGDERF</sequence>
<evidence type="ECO:0000313" key="3">
    <source>
        <dbReference type="Proteomes" id="UP000237000"/>
    </source>
</evidence>
<dbReference type="AlphaFoldDB" id="A0A2P5FU74"/>
<feature type="compositionally biased region" description="Basic residues" evidence="1">
    <location>
        <begin position="175"/>
        <end position="187"/>
    </location>
</feature>
<organism evidence="2 3">
    <name type="scientific">Trema orientale</name>
    <name type="common">Charcoal tree</name>
    <name type="synonym">Celtis orientalis</name>
    <dbReference type="NCBI Taxonomy" id="63057"/>
    <lineage>
        <taxon>Eukaryota</taxon>
        <taxon>Viridiplantae</taxon>
        <taxon>Streptophyta</taxon>
        <taxon>Embryophyta</taxon>
        <taxon>Tracheophyta</taxon>
        <taxon>Spermatophyta</taxon>
        <taxon>Magnoliopsida</taxon>
        <taxon>eudicotyledons</taxon>
        <taxon>Gunneridae</taxon>
        <taxon>Pentapetalae</taxon>
        <taxon>rosids</taxon>
        <taxon>fabids</taxon>
        <taxon>Rosales</taxon>
        <taxon>Cannabaceae</taxon>
        <taxon>Trema</taxon>
    </lineage>
</organism>
<comment type="caution">
    <text evidence="2">The sequence shown here is derived from an EMBL/GenBank/DDBJ whole genome shotgun (WGS) entry which is preliminary data.</text>
</comment>
<dbReference type="OrthoDB" id="10381159at2759"/>
<feature type="region of interest" description="Disordered" evidence="1">
    <location>
        <begin position="84"/>
        <end position="197"/>
    </location>
</feature>
<feature type="compositionally biased region" description="Basic and acidic residues" evidence="1">
    <location>
        <begin position="188"/>
        <end position="197"/>
    </location>
</feature>
<evidence type="ECO:0000256" key="1">
    <source>
        <dbReference type="SAM" id="MobiDB-lite"/>
    </source>
</evidence>
<keyword evidence="3" id="KW-1185">Reference proteome</keyword>
<evidence type="ECO:0000313" key="2">
    <source>
        <dbReference type="EMBL" id="POO01345.1"/>
    </source>
</evidence>
<reference evidence="3" key="1">
    <citation type="submission" date="2016-06" db="EMBL/GenBank/DDBJ databases">
        <title>Parallel loss of symbiosis genes in relatives of nitrogen-fixing non-legume Parasponia.</title>
        <authorList>
            <person name="Van Velzen R."/>
            <person name="Holmer R."/>
            <person name="Bu F."/>
            <person name="Rutten L."/>
            <person name="Van Zeijl A."/>
            <person name="Liu W."/>
            <person name="Santuari L."/>
            <person name="Cao Q."/>
            <person name="Sharma T."/>
            <person name="Shen D."/>
            <person name="Roswanjaya Y."/>
            <person name="Wardhani T."/>
            <person name="Kalhor M.S."/>
            <person name="Jansen J."/>
            <person name="Van den Hoogen J."/>
            <person name="Gungor B."/>
            <person name="Hartog M."/>
            <person name="Hontelez J."/>
            <person name="Verver J."/>
            <person name="Yang W.-C."/>
            <person name="Schijlen E."/>
            <person name="Repin R."/>
            <person name="Schilthuizen M."/>
            <person name="Schranz E."/>
            <person name="Heidstra R."/>
            <person name="Miyata K."/>
            <person name="Fedorova E."/>
            <person name="Kohlen W."/>
            <person name="Bisseling T."/>
            <person name="Smit S."/>
            <person name="Geurts R."/>
        </authorList>
    </citation>
    <scope>NUCLEOTIDE SEQUENCE [LARGE SCALE GENOMIC DNA]</scope>
    <source>
        <strain evidence="3">cv. RG33-2</strain>
    </source>
</reference>
<dbReference type="EMBL" id="JXTC01000009">
    <property type="protein sequence ID" value="POO01345.1"/>
    <property type="molecule type" value="Genomic_DNA"/>
</dbReference>